<comment type="subcellular location">
    <subcellularLocation>
        <location evidence="2">Cytoplasm</location>
    </subcellularLocation>
</comment>
<sequence length="234" mass="25072">MSMAMASNPHLLKSFETALEVLRQSFKRMGTMTAENCSLATSAYLASDEPRALEAITRDLDIDTAFEELRADCFDVLLKFQPVAKDLRLVMGIEHAVGNLERAGDHAKTIARHGIAKPARKMAPAEAGQIADMAALVARTLELSVTALVDNSTEAAKQVLVTDERIDAYRDAVFDAAMVALGQGRAQAQASVGRLFVATALERIGDHATNIAEEVLFVSRGIPPGATRTGSDFG</sequence>
<reference evidence="4 5" key="1">
    <citation type="journal article" date="2018" name="Int. J. Syst. Evol. Microbiol.">
        <title>Pseudooceanicola lipolyticus sp. nov., a marine alphaproteobacterium, reclassification of Oceanicola flagellatus as Pseudooceanicola flagellatus comb. nov. and emended description of the genus Pseudooceanicola.</title>
        <authorList>
            <person name="Huang M.-M."/>
            <person name="Guo L.-L."/>
            <person name="Wu Y.-H."/>
            <person name="Lai Q.-L."/>
            <person name="Shao Z.-Z."/>
            <person name="Wang C.-S."/>
            <person name="Wu M."/>
            <person name="Xu X.-W."/>
        </authorList>
    </citation>
    <scope>NUCLEOTIDE SEQUENCE [LARGE SCALE GENOMIC DNA]</scope>
    <source>
        <strain evidence="4 5">157</strain>
    </source>
</reference>
<evidence type="ECO:0000259" key="3">
    <source>
        <dbReference type="Pfam" id="PF01895"/>
    </source>
</evidence>
<keyword evidence="2" id="KW-0963">Cytoplasm</keyword>
<dbReference type="PANTHER" id="PTHR42930">
    <property type="entry name" value="PHOSPHATE-SPECIFIC TRANSPORT SYSTEM ACCESSORY PROTEIN PHOU"/>
    <property type="match status" value="1"/>
</dbReference>
<evidence type="ECO:0000313" key="5">
    <source>
        <dbReference type="Proteomes" id="UP000231553"/>
    </source>
</evidence>
<keyword evidence="2" id="KW-0592">Phosphate transport</keyword>
<dbReference type="Proteomes" id="UP000231553">
    <property type="component" value="Unassembled WGS sequence"/>
</dbReference>
<dbReference type="InterPro" id="IPR038078">
    <property type="entry name" value="PhoU-like_sf"/>
</dbReference>
<organism evidence="4 5">
    <name type="scientific">Pseudooceanicola lipolyticus</name>
    <dbReference type="NCBI Taxonomy" id="2029104"/>
    <lineage>
        <taxon>Bacteria</taxon>
        <taxon>Pseudomonadati</taxon>
        <taxon>Pseudomonadota</taxon>
        <taxon>Alphaproteobacteria</taxon>
        <taxon>Rhodobacterales</taxon>
        <taxon>Paracoccaceae</taxon>
        <taxon>Pseudooceanicola</taxon>
    </lineage>
</organism>
<feature type="domain" description="PhoU" evidence="3">
    <location>
        <begin position="27"/>
        <end position="112"/>
    </location>
</feature>
<dbReference type="InterPro" id="IPR028366">
    <property type="entry name" value="PhoU"/>
</dbReference>
<dbReference type="AlphaFoldDB" id="A0A2M8J4R4"/>
<accession>A0A2M8J4R4</accession>
<dbReference type="Gene3D" id="1.20.58.220">
    <property type="entry name" value="Phosphate transport system protein phou homolog 2, domain 2"/>
    <property type="match status" value="1"/>
</dbReference>
<comment type="similarity">
    <text evidence="1 2">Belongs to the PhoU family.</text>
</comment>
<dbReference type="EMBL" id="PGTB01000009">
    <property type="protein sequence ID" value="PJE37771.1"/>
    <property type="molecule type" value="Genomic_DNA"/>
</dbReference>
<keyword evidence="2" id="KW-0813">Transport</keyword>
<gene>
    <name evidence="4" type="primary">phoU</name>
    <name evidence="4" type="ORF">CVM52_05215</name>
</gene>
<protein>
    <recommendedName>
        <fullName evidence="2">Phosphate-specific transport system accessory protein PhoU</fullName>
    </recommendedName>
</protein>
<dbReference type="GO" id="GO:0006817">
    <property type="term" value="P:phosphate ion transport"/>
    <property type="evidence" value="ECO:0007669"/>
    <property type="project" value="UniProtKB-KW"/>
</dbReference>
<comment type="caution">
    <text evidence="4">The sequence shown here is derived from an EMBL/GenBank/DDBJ whole genome shotgun (WGS) entry which is preliminary data.</text>
</comment>
<dbReference type="PANTHER" id="PTHR42930:SF3">
    <property type="entry name" value="PHOSPHATE-SPECIFIC TRANSPORT SYSTEM ACCESSORY PROTEIN PHOU"/>
    <property type="match status" value="1"/>
</dbReference>
<comment type="subunit">
    <text evidence="2">Homodimer.</text>
</comment>
<feature type="domain" description="PhoU" evidence="3">
    <location>
        <begin position="130"/>
        <end position="215"/>
    </location>
</feature>
<dbReference type="NCBIfam" id="TIGR02135">
    <property type="entry name" value="phoU_full"/>
    <property type="match status" value="1"/>
</dbReference>
<dbReference type="Pfam" id="PF01895">
    <property type="entry name" value="PhoU"/>
    <property type="match status" value="2"/>
</dbReference>
<evidence type="ECO:0000313" key="4">
    <source>
        <dbReference type="EMBL" id="PJE37771.1"/>
    </source>
</evidence>
<dbReference type="PIRSF" id="PIRSF003107">
    <property type="entry name" value="PhoU"/>
    <property type="match status" value="1"/>
</dbReference>
<evidence type="ECO:0000256" key="1">
    <source>
        <dbReference type="ARBA" id="ARBA00008107"/>
    </source>
</evidence>
<dbReference type="OrthoDB" id="9814256at2"/>
<name>A0A2M8J4R4_9RHOB</name>
<dbReference type="GO" id="GO:0005737">
    <property type="term" value="C:cytoplasm"/>
    <property type="evidence" value="ECO:0007669"/>
    <property type="project" value="UniProtKB-SubCell"/>
</dbReference>
<comment type="function">
    <text evidence="2">Plays a role in the regulation of phosphate uptake.</text>
</comment>
<dbReference type="GO" id="GO:0045936">
    <property type="term" value="P:negative regulation of phosphate metabolic process"/>
    <property type="evidence" value="ECO:0007669"/>
    <property type="project" value="InterPro"/>
</dbReference>
<dbReference type="InterPro" id="IPR026022">
    <property type="entry name" value="PhoU_dom"/>
</dbReference>
<dbReference type="GO" id="GO:0030643">
    <property type="term" value="P:intracellular phosphate ion homeostasis"/>
    <property type="evidence" value="ECO:0007669"/>
    <property type="project" value="InterPro"/>
</dbReference>
<evidence type="ECO:0000256" key="2">
    <source>
        <dbReference type="PIRNR" id="PIRNR003107"/>
    </source>
</evidence>
<keyword evidence="5" id="KW-1185">Reference proteome</keyword>
<dbReference type="SUPFAM" id="SSF109755">
    <property type="entry name" value="PhoU-like"/>
    <property type="match status" value="1"/>
</dbReference>
<proteinExistence type="inferred from homology"/>